<dbReference type="Proteomes" id="UP000324897">
    <property type="component" value="Chromosome 1"/>
</dbReference>
<comment type="subcellular location">
    <subcellularLocation>
        <location evidence="1">Membrane</location>
        <topology evidence="1">Multi-pass membrane protein</topology>
    </subcellularLocation>
</comment>
<dbReference type="AlphaFoldDB" id="A0A5J9V8F8"/>
<comment type="similarity">
    <text evidence="2 6">Belongs to the multi antimicrobial extrusion (MATE) (TC 2.A.66.1) family.</text>
</comment>
<reference evidence="7 8" key="1">
    <citation type="journal article" date="2019" name="Sci. Rep.">
        <title>A high-quality genome of Eragrostis curvula grass provides insights into Poaceae evolution and supports new strategies to enhance forage quality.</title>
        <authorList>
            <person name="Carballo J."/>
            <person name="Santos B.A.C.M."/>
            <person name="Zappacosta D."/>
            <person name="Garbus I."/>
            <person name="Selva J.P."/>
            <person name="Gallo C.A."/>
            <person name="Diaz A."/>
            <person name="Albertini E."/>
            <person name="Caccamo M."/>
            <person name="Echenique V."/>
        </authorList>
    </citation>
    <scope>NUCLEOTIDE SEQUENCE [LARGE SCALE GENOMIC DNA]</scope>
    <source>
        <strain evidence="8">cv. Victoria</strain>
        <tissue evidence="7">Leaf</tissue>
    </source>
</reference>
<name>A0A5J9V8F8_9POAL</name>
<dbReference type="GO" id="GO:0016020">
    <property type="term" value="C:membrane"/>
    <property type="evidence" value="ECO:0007669"/>
    <property type="project" value="UniProtKB-SubCell"/>
</dbReference>
<dbReference type="CDD" id="cd13132">
    <property type="entry name" value="MATE_eukaryotic"/>
    <property type="match status" value="1"/>
</dbReference>
<keyword evidence="5 6" id="KW-0472">Membrane</keyword>
<dbReference type="PANTHER" id="PTHR11206">
    <property type="entry name" value="MULTIDRUG RESISTANCE PROTEIN"/>
    <property type="match status" value="1"/>
</dbReference>
<dbReference type="NCBIfam" id="TIGR00797">
    <property type="entry name" value="matE"/>
    <property type="match status" value="1"/>
</dbReference>
<evidence type="ECO:0000256" key="4">
    <source>
        <dbReference type="ARBA" id="ARBA00022989"/>
    </source>
</evidence>
<evidence type="ECO:0000256" key="6">
    <source>
        <dbReference type="RuleBase" id="RU004914"/>
    </source>
</evidence>
<dbReference type="Pfam" id="PF01554">
    <property type="entry name" value="MatE"/>
    <property type="match status" value="2"/>
</dbReference>
<dbReference type="InterPro" id="IPR045069">
    <property type="entry name" value="MATE_euk"/>
</dbReference>
<feature type="transmembrane region" description="Helical" evidence="6">
    <location>
        <begin position="33"/>
        <end position="57"/>
    </location>
</feature>
<dbReference type="EMBL" id="RWGY01000011">
    <property type="protein sequence ID" value="TVU32429.1"/>
    <property type="molecule type" value="Genomic_DNA"/>
</dbReference>
<feature type="transmembrane region" description="Helical" evidence="6">
    <location>
        <begin position="169"/>
        <end position="192"/>
    </location>
</feature>
<feature type="transmembrane region" description="Helical" evidence="6">
    <location>
        <begin position="63"/>
        <end position="83"/>
    </location>
</feature>
<sequence>LLLSHLSSATSVSAMEGGADEERSVLSQVKKQLSLAVPLVMGCLLQQIILTISIMFVEHLGELALASASLATSFANASGFFLMRIIDPTSIASCCQTGMSLSLDTLCGKAFGAEQHRLVGVYKQRAMLVLALDSEIAAHAGSYVRWMIPSLFLFGQLQCYVRFLQAQNIVVPVMLSSGVTVGIHVAVCWLLGLGVNGAALAIVVSYFCNTSYLALYVRLAPSCKKTWTGFSREAFRGIPAFLKLAVPSSMMLCLEGWAFELLMLLSGFLSNPKLETAVLSIRFNTYVLAYSVPLGLGFAVSIRVSNELGARRPQAARLATRVVMLLAFSISFFVALVLVLSRNRLGYLYTNVEEVALYSSKIMPILASCFSLDSMQCVLAGVVTGCGRQNIGAFINLVAYYLVGIPAASIFAFVFHLRGKGLWFGIFCGVAVQMLLLLSITLCTNWNKQVSIPLKL</sequence>
<dbReference type="GO" id="GO:0015297">
    <property type="term" value="F:antiporter activity"/>
    <property type="evidence" value="ECO:0007669"/>
    <property type="project" value="InterPro"/>
</dbReference>
<dbReference type="InterPro" id="IPR002528">
    <property type="entry name" value="MATE_fam"/>
</dbReference>
<feature type="transmembrane region" description="Helical" evidence="6">
    <location>
        <begin position="322"/>
        <end position="342"/>
    </location>
</feature>
<evidence type="ECO:0000313" key="7">
    <source>
        <dbReference type="EMBL" id="TVU32429.1"/>
    </source>
</evidence>
<feature type="transmembrane region" description="Helical" evidence="6">
    <location>
        <begin position="398"/>
        <end position="417"/>
    </location>
</feature>
<feature type="transmembrane region" description="Helical" evidence="6">
    <location>
        <begin position="423"/>
        <end position="446"/>
    </location>
</feature>
<proteinExistence type="inferred from homology"/>
<feature type="transmembrane region" description="Helical" evidence="6">
    <location>
        <begin position="240"/>
        <end position="259"/>
    </location>
</feature>
<keyword evidence="8" id="KW-1185">Reference proteome</keyword>
<organism evidence="7 8">
    <name type="scientific">Eragrostis curvula</name>
    <name type="common">weeping love grass</name>
    <dbReference type="NCBI Taxonomy" id="38414"/>
    <lineage>
        <taxon>Eukaryota</taxon>
        <taxon>Viridiplantae</taxon>
        <taxon>Streptophyta</taxon>
        <taxon>Embryophyta</taxon>
        <taxon>Tracheophyta</taxon>
        <taxon>Spermatophyta</taxon>
        <taxon>Magnoliopsida</taxon>
        <taxon>Liliopsida</taxon>
        <taxon>Poales</taxon>
        <taxon>Poaceae</taxon>
        <taxon>PACMAD clade</taxon>
        <taxon>Chloridoideae</taxon>
        <taxon>Eragrostideae</taxon>
        <taxon>Eragrostidinae</taxon>
        <taxon>Eragrostis</taxon>
    </lineage>
</organism>
<keyword evidence="4 6" id="KW-1133">Transmembrane helix</keyword>
<dbReference type="GO" id="GO:0042910">
    <property type="term" value="F:xenobiotic transmembrane transporter activity"/>
    <property type="evidence" value="ECO:0007669"/>
    <property type="project" value="InterPro"/>
</dbReference>
<feature type="transmembrane region" description="Helical" evidence="6">
    <location>
        <begin position="198"/>
        <end position="219"/>
    </location>
</feature>
<evidence type="ECO:0000256" key="5">
    <source>
        <dbReference type="ARBA" id="ARBA00023136"/>
    </source>
</evidence>
<feature type="transmembrane region" description="Helical" evidence="6">
    <location>
        <begin position="279"/>
        <end position="302"/>
    </location>
</feature>
<comment type="caution">
    <text evidence="7">The sequence shown here is derived from an EMBL/GenBank/DDBJ whole genome shotgun (WGS) entry which is preliminary data.</text>
</comment>
<comment type="caution">
    <text evidence="6">Lacks conserved residue(s) required for the propagation of feature annotation.</text>
</comment>
<dbReference type="GO" id="GO:1990961">
    <property type="term" value="P:xenobiotic detoxification by transmembrane export across the plasma membrane"/>
    <property type="evidence" value="ECO:0007669"/>
    <property type="project" value="InterPro"/>
</dbReference>
<protein>
    <recommendedName>
        <fullName evidence="6">Protein DETOXIFICATION</fullName>
    </recommendedName>
    <alternativeName>
        <fullName evidence="6">Multidrug and toxic compound extrusion protein</fullName>
    </alternativeName>
</protein>
<gene>
    <name evidence="7" type="ORF">EJB05_24160</name>
</gene>
<evidence type="ECO:0000256" key="3">
    <source>
        <dbReference type="ARBA" id="ARBA00022692"/>
    </source>
</evidence>
<feature type="non-terminal residue" evidence="7">
    <location>
        <position position="1"/>
    </location>
</feature>
<evidence type="ECO:0000313" key="8">
    <source>
        <dbReference type="Proteomes" id="UP000324897"/>
    </source>
</evidence>
<accession>A0A5J9V8F8</accession>
<keyword evidence="3 6" id="KW-0812">Transmembrane</keyword>
<evidence type="ECO:0000256" key="2">
    <source>
        <dbReference type="ARBA" id="ARBA00010199"/>
    </source>
</evidence>
<dbReference type="OrthoDB" id="2126698at2759"/>
<evidence type="ECO:0000256" key="1">
    <source>
        <dbReference type="ARBA" id="ARBA00004141"/>
    </source>
</evidence>